<dbReference type="InterPro" id="IPR027266">
    <property type="entry name" value="TrmE/GcvT-like"/>
</dbReference>
<keyword evidence="5" id="KW-1185">Reference proteome</keyword>
<dbReference type="EMBL" id="JAMXQU010000007">
    <property type="protein sequence ID" value="MCO6160456.1"/>
    <property type="molecule type" value="Genomic_DNA"/>
</dbReference>
<comment type="caution">
    <text evidence="4">The sequence shown here is derived from an EMBL/GenBank/DDBJ whole genome shotgun (WGS) entry which is preliminary data.</text>
</comment>
<dbReference type="InterPro" id="IPR057460">
    <property type="entry name" value="CAF17_C"/>
</dbReference>
<dbReference type="PIRSF" id="PIRSF006487">
    <property type="entry name" value="GcvT"/>
    <property type="match status" value="1"/>
</dbReference>
<reference evidence="4 5" key="1">
    <citation type="submission" date="2022-06" db="EMBL/GenBank/DDBJ databases">
        <title>Whole-genome of Asaia lannensis strain LMG 27011T.</title>
        <authorList>
            <person name="Sombolestani A."/>
        </authorList>
    </citation>
    <scope>NUCLEOTIDE SEQUENCE [LARGE SCALE GENOMIC DNA]</scope>
    <source>
        <strain evidence="4 5">NBRC 102526</strain>
    </source>
</reference>
<dbReference type="RefSeq" id="WP_252849561.1">
    <property type="nucleotide sequence ID" value="NZ_BAPW01000015.1"/>
</dbReference>
<gene>
    <name evidence="4" type="ORF">NF685_10495</name>
</gene>
<dbReference type="NCBIfam" id="TIGR03317">
    <property type="entry name" value="ygfZ_signature"/>
    <property type="match status" value="1"/>
</dbReference>
<dbReference type="PANTHER" id="PTHR22602:SF0">
    <property type="entry name" value="TRANSFERASE CAF17, MITOCHONDRIAL-RELATED"/>
    <property type="match status" value="1"/>
</dbReference>
<dbReference type="Pfam" id="PF25455">
    <property type="entry name" value="Beta-barrel_CAF17_C"/>
    <property type="match status" value="1"/>
</dbReference>
<feature type="region of interest" description="Disordered" evidence="2">
    <location>
        <begin position="111"/>
        <end position="145"/>
    </location>
</feature>
<evidence type="ECO:0000313" key="4">
    <source>
        <dbReference type="EMBL" id="MCO6160456.1"/>
    </source>
</evidence>
<dbReference type="InterPro" id="IPR045179">
    <property type="entry name" value="YgfZ/GcvT"/>
</dbReference>
<dbReference type="SUPFAM" id="SSF103025">
    <property type="entry name" value="Folate-binding domain"/>
    <property type="match status" value="1"/>
</dbReference>
<protein>
    <submittedName>
        <fullName evidence="4">Folate-binding protein</fullName>
    </submittedName>
</protein>
<evidence type="ECO:0000256" key="1">
    <source>
        <dbReference type="ARBA" id="ARBA00022946"/>
    </source>
</evidence>
<dbReference type="Proteomes" id="UP001523401">
    <property type="component" value="Unassembled WGS sequence"/>
</dbReference>
<dbReference type="InterPro" id="IPR017703">
    <property type="entry name" value="YgfZ/GCV_T_CS"/>
</dbReference>
<organism evidence="4 5">
    <name type="scientific">Asaia lannensis NBRC 102526</name>
    <dbReference type="NCBI Taxonomy" id="1307926"/>
    <lineage>
        <taxon>Bacteria</taxon>
        <taxon>Pseudomonadati</taxon>
        <taxon>Pseudomonadota</taxon>
        <taxon>Alphaproteobacteria</taxon>
        <taxon>Acetobacterales</taxon>
        <taxon>Acetobacteraceae</taxon>
        <taxon>Asaia</taxon>
    </lineage>
</organism>
<evidence type="ECO:0000313" key="5">
    <source>
        <dbReference type="Proteomes" id="UP001523401"/>
    </source>
</evidence>
<evidence type="ECO:0000259" key="3">
    <source>
        <dbReference type="Pfam" id="PF25455"/>
    </source>
</evidence>
<feature type="domain" description="CAF17 C-terminal" evidence="3">
    <location>
        <begin position="212"/>
        <end position="278"/>
    </location>
</feature>
<accession>A0ABT1CIP1</accession>
<evidence type="ECO:0000256" key="2">
    <source>
        <dbReference type="SAM" id="MobiDB-lite"/>
    </source>
</evidence>
<proteinExistence type="predicted"/>
<sequence length="282" mass="31165">MMMARAWLTDRKILAVTGQDRVSFLQGLVSNDVVAAKDDQIVWAGYLTPQGRYLSDFFIWHEPDRLLLDVPAAHAETLKAKLTRFRLRADVQITMTDLGVEALWGDDTATDALPDPRLPQAGTRRLGVAPAGHEPPPEQEDGQNARSLNARSLSAYHAHRIALGMPDASDCESEKTLLIEANFDWLNGISFTKGCYMGQELTARTHYRGLVKKRLLPVRSSAPLPPAGTPLMADGREVGQMGSSIGTMGLAFLRREVWTTPLHHEGATLTPLIPDWFRDETS</sequence>
<keyword evidence="1" id="KW-0809">Transit peptide</keyword>
<dbReference type="PANTHER" id="PTHR22602">
    <property type="entry name" value="TRANSFERASE CAF17, MITOCHONDRIAL-RELATED"/>
    <property type="match status" value="1"/>
</dbReference>
<name>A0ABT1CIP1_9PROT</name>
<dbReference type="Gene3D" id="3.30.1360.120">
    <property type="entry name" value="Probable tRNA modification gtpase trme, domain 1"/>
    <property type="match status" value="2"/>
</dbReference>